<dbReference type="GO" id="GO:0033214">
    <property type="term" value="P:siderophore-iron import into cell"/>
    <property type="evidence" value="ECO:0007669"/>
    <property type="project" value="TreeGrafter"/>
</dbReference>
<accession>A0A1H9Y4G0</accession>
<evidence type="ECO:0000313" key="10">
    <source>
        <dbReference type="Proteomes" id="UP000199800"/>
    </source>
</evidence>
<dbReference type="GO" id="GO:0005886">
    <property type="term" value="C:plasma membrane"/>
    <property type="evidence" value="ECO:0007669"/>
    <property type="project" value="UniProtKB-SubCell"/>
</dbReference>
<feature type="transmembrane region" description="Helical" evidence="8">
    <location>
        <begin position="60"/>
        <end position="80"/>
    </location>
</feature>
<dbReference type="CDD" id="cd06550">
    <property type="entry name" value="TM_ABC_iron-siderophores_like"/>
    <property type="match status" value="1"/>
</dbReference>
<dbReference type="FunFam" id="1.10.3470.10:FF:000001">
    <property type="entry name" value="Vitamin B12 ABC transporter permease BtuC"/>
    <property type="match status" value="1"/>
</dbReference>
<dbReference type="RefSeq" id="WP_092474950.1">
    <property type="nucleotide sequence ID" value="NZ_FOHN01000001.1"/>
</dbReference>
<evidence type="ECO:0000256" key="1">
    <source>
        <dbReference type="ARBA" id="ARBA00004651"/>
    </source>
</evidence>
<proteinExistence type="inferred from homology"/>
<evidence type="ECO:0000313" key="9">
    <source>
        <dbReference type="EMBL" id="SES63570.1"/>
    </source>
</evidence>
<dbReference type="SUPFAM" id="SSF81345">
    <property type="entry name" value="ABC transporter involved in vitamin B12 uptake, BtuC"/>
    <property type="match status" value="1"/>
</dbReference>
<protein>
    <submittedName>
        <fullName evidence="9">Iron complex transport system permease protein</fullName>
    </submittedName>
</protein>
<evidence type="ECO:0000256" key="4">
    <source>
        <dbReference type="ARBA" id="ARBA00022475"/>
    </source>
</evidence>
<feature type="transmembrane region" description="Helical" evidence="8">
    <location>
        <begin position="150"/>
        <end position="171"/>
    </location>
</feature>
<dbReference type="EMBL" id="FOHN01000001">
    <property type="protein sequence ID" value="SES63570.1"/>
    <property type="molecule type" value="Genomic_DNA"/>
</dbReference>
<evidence type="ECO:0000256" key="2">
    <source>
        <dbReference type="ARBA" id="ARBA00007935"/>
    </source>
</evidence>
<feature type="transmembrane region" description="Helical" evidence="8">
    <location>
        <begin position="276"/>
        <end position="296"/>
    </location>
</feature>
<evidence type="ECO:0000256" key="3">
    <source>
        <dbReference type="ARBA" id="ARBA00022448"/>
    </source>
</evidence>
<keyword evidence="5 8" id="KW-0812">Transmembrane</keyword>
<feature type="transmembrane region" description="Helical" evidence="8">
    <location>
        <begin position="233"/>
        <end position="264"/>
    </location>
</feature>
<evidence type="ECO:0000256" key="5">
    <source>
        <dbReference type="ARBA" id="ARBA00022692"/>
    </source>
</evidence>
<comment type="similarity">
    <text evidence="2">Belongs to the binding-protein-dependent transport system permease family. FecCD subfamily.</text>
</comment>
<keyword evidence="3" id="KW-0813">Transport</keyword>
<dbReference type="PANTHER" id="PTHR30472">
    <property type="entry name" value="FERRIC ENTEROBACTIN TRANSPORT SYSTEM PERMEASE PROTEIN"/>
    <property type="match status" value="1"/>
</dbReference>
<keyword evidence="10" id="KW-1185">Reference proteome</keyword>
<keyword evidence="6 8" id="KW-1133">Transmembrane helix</keyword>
<comment type="subcellular location">
    <subcellularLocation>
        <location evidence="1">Cell membrane</location>
        <topology evidence="1">Multi-pass membrane protein</topology>
    </subcellularLocation>
</comment>
<evidence type="ECO:0000256" key="8">
    <source>
        <dbReference type="SAM" id="Phobius"/>
    </source>
</evidence>
<name>A0A1H9Y4G0_9FIRM</name>
<keyword evidence="4" id="KW-1003">Cell membrane</keyword>
<feature type="transmembrane region" description="Helical" evidence="8">
    <location>
        <begin position="308"/>
        <end position="325"/>
    </location>
</feature>
<feature type="transmembrane region" description="Helical" evidence="8">
    <location>
        <begin position="92"/>
        <end position="109"/>
    </location>
</feature>
<gene>
    <name evidence="9" type="ORF">SAMN04487772_101123</name>
</gene>
<dbReference type="OrthoDB" id="9792889at2"/>
<dbReference type="STRING" id="29364.SAMN04487772_101123"/>
<dbReference type="AlphaFoldDB" id="A0A1H9Y4G0"/>
<sequence length="330" mass="34860">MKTNKSKAVLLALACCVIAVSGLIIAIAYGTKNISFAVIWNSLFRYQDTLDMQLIRNGRLPRAVAAALVGGFLGVAGAMLQGVTRNPIAEPSMMGITQGATLAIAIVSVNESLYGMFGTTVAALTGALVSGLLVLFFSMQNARNRNVSRLLLAGTALSTLFISLASAIAVLSNNAQNLAFWVAGGFRAVTWSNVWLLSIVGLIGCVCVCFLAKHINIVSLGEDVAIGLGENPVIIRMVTLLLLIPVCAVCVSVSGNISFVGLIVPSIARRVAGADYRLIMPVSFFMGSALVVWADIGARLICAPYEMPVGLFTSLIGVPFFLWMVRKEKG</sequence>
<evidence type="ECO:0000256" key="7">
    <source>
        <dbReference type="ARBA" id="ARBA00023136"/>
    </source>
</evidence>
<evidence type="ECO:0000256" key="6">
    <source>
        <dbReference type="ARBA" id="ARBA00022989"/>
    </source>
</evidence>
<organism evidence="9 10">
    <name type="scientific">[Clostridium] polysaccharolyticum</name>
    <dbReference type="NCBI Taxonomy" id="29364"/>
    <lineage>
        <taxon>Bacteria</taxon>
        <taxon>Bacillati</taxon>
        <taxon>Bacillota</taxon>
        <taxon>Clostridia</taxon>
        <taxon>Lachnospirales</taxon>
        <taxon>Lachnospiraceae</taxon>
    </lineage>
</organism>
<dbReference type="Gene3D" id="1.10.3470.10">
    <property type="entry name" value="ABC transporter involved in vitamin B12 uptake, BtuC"/>
    <property type="match status" value="1"/>
</dbReference>
<feature type="transmembrane region" description="Helical" evidence="8">
    <location>
        <begin position="115"/>
        <end position="138"/>
    </location>
</feature>
<dbReference type="GO" id="GO:0022857">
    <property type="term" value="F:transmembrane transporter activity"/>
    <property type="evidence" value="ECO:0007669"/>
    <property type="project" value="InterPro"/>
</dbReference>
<dbReference type="InterPro" id="IPR000522">
    <property type="entry name" value="ABC_transptr_permease_BtuC"/>
</dbReference>
<dbReference type="InterPro" id="IPR037294">
    <property type="entry name" value="ABC_BtuC-like"/>
</dbReference>
<dbReference type="PANTHER" id="PTHR30472:SF1">
    <property type="entry name" value="FE(3+) DICITRATE TRANSPORT SYSTEM PERMEASE PROTEIN FECC-RELATED"/>
    <property type="match status" value="1"/>
</dbReference>
<feature type="transmembrane region" description="Helical" evidence="8">
    <location>
        <begin position="191"/>
        <end position="212"/>
    </location>
</feature>
<keyword evidence="7 8" id="KW-0472">Membrane</keyword>
<dbReference type="Proteomes" id="UP000199800">
    <property type="component" value="Unassembled WGS sequence"/>
</dbReference>
<reference evidence="9 10" key="1">
    <citation type="submission" date="2016-10" db="EMBL/GenBank/DDBJ databases">
        <authorList>
            <person name="de Groot N.N."/>
        </authorList>
    </citation>
    <scope>NUCLEOTIDE SEQUENCE [LARGE SCALE GENOMIC DNA]</scope>
    <source>
        <strain evidence="9 10">DSM 1801</strain>
    </source>
</reference>
<dbReference type="Pfam" id="PF01032">
    <property type="entry name" value="FecCD"/>
    <property type="match status" value="1"/>
</dbReference>